<organism evidence="2 3">
    <name type="scientific">Iphiclides podalirius</name>
    <name type="common">scarce swallowtail</name>
    <dbReference type="NCBI Taxonomy" id="110791"/>
    <lineage>
        <taxon>Eukaryota</taxon>
        <taxon>Metazoa</taxon>
        <taxon>Ecdysozoa</taxon>
        <taxon>Arthropoda</taxon>
        <taxon>Hexapoda</taxon>
        <taxon>Insecta</taxon>
        <taxon>Pterygota</taxon>
        <taxon>Neoptera</taxon>
        <taxon>Endopterygota</taxon>
        <taxon>Lepidoptera</taxon>
        <taxon>Glossata</taxon>
        <taxon>Ditrysia</taxon>
        <taxon>Papilionoidea</taxon>
        <taxon>Papilionidae</taxon>
        <taxon>Papilioninae</taxon>
        <taxon>Iphiclides</taxon>
    </lineage>
</organism>
<protein>
    <submittedName>
        <fullName evidence="2">Uncharacterized protein</fullName>
    </submittedName>
</protein>
<accession>A0ABN8HPF8</accession>
<proteinExistence type="predicted"/>
<evidence type="ECO:0000256" key="1">
    <source>
        <dbReference type="SAM" id="MobiDB-lite"/>
    </source>
</evidence>
<feature type="region of interest" description="Disordered" evidence="1">
    <location>
        <begin position="75"/>
        <end position="104"/>
    </location>
</feature>
<dbReference type="Proteomes" id="UP000837857">
    <property type="component" value="Chromosome 11"/>
</dbReference>
<sequence>MPVLLLSPMSVRLRANLELNAKTSNSKQPPAHKTLNGRVETIPGHENREEHKTHLLARRGDRDWPTRRTISLATNTSRGSRFFGPSNGVRGSSENRASIGSSRSTRHNLSNRFAIAWACRNVRVIGWDL</sequence>
<feature type="compositionally biased region" description="Basic and acidic residues" evidence="1">
    <location>
        <begin position="43"/>
        <end position="52"/>
    </location>
</feature>
<evidence type="ECO:0000313" key="2">
    <source>
        <dbReference type="EMBL" id="CAH2039426.1"/>
    </source>
</evidence>
<reference evidence="2" key="1">
    <citation type="submission" date="2022-03" db="EMBL/GenBank/DDBJ databases">
        <authorList>
            <person name="Martin H S."/>
        </authorList>
    </citation>
    <scope>NUCLEOTIDE SEQUENCE</scope>
</reference>
<name>A0ABN8HPF8_9NEOP</name>
<dbReference type="EMBL" id="OW152823">
    <property type="protein sequence ID" value="CAH2039426.1"/>
    <property type="molecule type" value="Genomic_DNA"/>
</dbReference>
<evidence type="ECO:0000313" key="3">
    <source>
        <dbReference type="Proteomes" id="UP000837857"/>
    </source>
</evidence>
<keyword evidence="3" id="KW-1185">Reference proteome</keyword>
<feature type="compositionally biased region" description="Polar residues" evidence="1">
    <location>
        <begin position="89"/>
        <end position="104"/>
    </location>
</feature>
<feature type="region of interest" description="Disordered" evidence="1">
    <location>
        <begin position="21"/>
        <end position="52"/>
    </location>
</feature>
<gene>
    <name evidence="2" type="ORF">IPOD504_LOCUS1658</name>
</gene>
<feature type="non-terminal residue" evidence="2">
    <location>
        <position position="1"/>
    </location>
</feature>